<dbReference type="EMBL" id="CT573213">
    <property type="protein sequence ID" value="CAJ59049.1"/>
    <property type="molecule type" value="Genomic_DNA"/>
</dbReference>
<dbReference type="InterPro" id="IPR016181">
    <property type="entry name" value="Acyl_CoA_acyltransferase"/>
</dbReference>
<dbReference type="AlphaFoldDB" id="Q0RTP9"/>
<dbReference type="PROSITE" id="PS51186">
    <property type="entry name" value="GNAT"/>
    <property type="match status" value="1"/>
</dbReference>
<protein>
    <submittedName>
        <fullName evidence="4">Acetyltransferase (Partial match)</fullName>
    </submittedName>
</protein>
<keyword evidence="5" id="KW-1185">Reference proteome</keyword>
<dbReference type="CDD" id="cd04301">
    <property type="entry name" value="NAT_SF"/>
    <property type="match status" value="1"/>
</dbReference>
<accession>Q0RTP9</accession>
<feature type="domain" description="N-acetyltransferase" evidence="3">
    <location>
        <begin position="30"/>
        <end position="176"/>
    </location>
</feature>
<keyword evidence="1" id="KW-0808">Transferase</keyword>
<evidence type="ECO:0000256" key="1">
    <source>
        <dbReference type="ARBA" id="ARBA00022679"/>
    </source>
</evidence>
<dbReference type="eggNOG" id="COG0456">
    <property type="taxonomic scope" value="Bacteria"/>
</dbReference>
<proteinExistence type="predicted"/>
<dbReference type="GO" id="GO:0016747">
    <property type="term" value="F:acyltransferase activity, transferring groups other than amino-acyl groups"/>
    <property type="evidence" value="ECO:0007669"/>
    <property type="project" value="InterPro"/>
</dbReference>
<name>Q0RTP9_FRAAA</name>
<dbReference type="InterPro" id="IPR000182">
    <property type="entry name" value="GNAT_dom"/>
</dbReference>
<dbReference type="HOGENOM" id="CLU_013985_23_0_11"/>
<dbReference type="SUPFAM" id="SSF55729">
    <property type="entry name" value="Acyl-CoA N-acyltransferases (Nat)"/>
    <property type="match status" value="1"/>
</dbReference>
<dbReference type="Proteomes" id="UP000000657">
    <property type="component" value="Chromosome"/>
</dbReference>
<sequence>MRPRGADSGADSVVEAVPAVLEGFTVESRLEVRLVEREDLLPLHAVDREVFGELAYPYFALRQLFDAHSGEILVARIDGRLCGYSLTMTSRTSDIGWFQGLGVVPGLRGHRIGRRLACDALTLLFEHGIQHVRLAVREENIVATNLYESLGFHRTSKEVDYFGSGENRVLMTCRLTQAIIRSWSAEVSSTPVRTVDVGAVAPDRADAPSTPR</sequence>
<dbReference type="Gene3D" id="3.40.630.30">
    <property type="match status" value="1"/>
</dbReference>
<gene>
    <name evidence="4" type="ordered locus">FRAAL0373</name>
</gene>
<evidence type="ECO:0000313" key="4">
    <source>
        <dbReference type="EMBL" id="CAJ59049.1"/>
    </source>
</evidence>
<evidence type="ECO:0000259" key="3">
    <source>
        <dbReference type="PROSITE" id="PS51186"/>
    </source>
</evidence>
<dbReference type="PANTHER" id="PTHR43420">
    <property type="entry name" value="ACETYLTRANSFERASE"/>
    <property type="match status" value="1"/>
</dbReference>
<dbReference type="Pfam" id="PF00583">
    <property type="entry name" value="Acetyltransf_1"/>
    <property type="match status" value="1"/>
</dbReference>
<dbReference type="STRING" id="326424.FRAAL0373"/>
<dbReference type="InterPro" id="IPR050680">
    <property type="entry name" value="YpeA/RimI_acetyltransf"/>
</dbReference>
<organism evidence="4 5">
    <name type="scientific">Frankia alni (strain DSM 45986 / CECT 9034 / ACN14a)</name>
    <dbReference type="NCBI Taxonomy" id="326424"/>
    <lineage>
        <taxon>Bacteria</taxon>
        <taxon>Bacillati</taxon>
        <taxon>Actinomycetota</taxon>
        <taxon>Actinomycetes</taxon>
        <taxon>Frankiales</taxon>
        <taxon>Frankiaceae</taxon>
        <taxon>Frankia</taxon>
    </lineage>
</organism>
<evidence type="ECO:0000256" key="2">
    <source>
        <dbReference type="ARBA" id="ARBA00023315"/>
    </source>
</evidence>
<evidence type="ECO:0000313" key="5">
    <source>
        <dbReference type="Proteomes" id="UP000000657"/>
    </source>
</evidence>
<dbReference type="KEGG" id="fal:FRAAL0373"/>
<reference evidence="4 5" key="1">
    <citation type="journal article" date="2007" name="Genome Res.">
        <title>Genome characteristics of facultatively symbiotic Frankia sp. strains reflect host range and host plant biogeography.</title>
        <authorList>
            <person name="Normand P."/>
            <person name="Lapierre P."/>
            <person name="Tisa L.S."/>
            <person name="Gogarten J.P."/>
            <person name="Alloisio N."/>
            <person name="Bagnarol E."/>
            <person name="Bassi C.A."/>
            <person name="Berry A.M."/>
            <person name="Bickhart D.M."/>
            <person name="Choisne N."/>
            <person name="Couloux A."/>
            <person name="Cournoyer B."/>
            <person name="Cruveiller S."/>
            <person name="Daubin V."/>
            <person name="Demange N."/>
            <person name="Francino M.P."/>
            <person name="Goltsman E."/>
            <person name="Huang Y."/>
            <person name="Kopp O.R."/>
            <person name="Labarre L."/>
            <person name="Lapidus A."/>
            <person name="Lavire C."/>
            <person name="Marechal J."/>
            <person name="Martinez M."/>
            <person name="Mastronunzio J.E."/>
            <person name="Mullin B.C."/>
            <person name="Niemann J."/>
            <person name="Pujic P."/>
            <person name="Rawnsley T."/>
            <person name="Rouy Z."/>
            <person name="Schenowitz C."/>
            <person name="Sellstedt A."/>
            <person name="Tavares F."/>
            <person name="Tomkins J.P."/>
            <person name="Vallenet D."/>
            <person name="Valverde C."/>
            <person name="Wall L.G."/>
            <person name="Wang Y."/>
            <person name="Medigue C."/>
            <person name="Benson D.R."/>
        </authorList>
    </citation>
    <scope>NUCLEOTIDE SEQUENCE [LARGE SCALE GENOMIC DNA]</scope>
    <source>
        <strain evidence="5">DSM 45986 / CECT 9034 / ACN14a</strain>
    </source>
</reference>
<keyword evidence="2" id="KW-0012">Acyltransferase</keyword>